<name>A0A7H9BSW2_PARPN</name>
<protein>
    <submittedName>
        <fullName evidence="1">Uncharacterized protein</fullName>
    </submittedName>
</protein>
<evidence type="ECO:0000313" key="1">
    <source>
        <dbReference type="EMBL" id="QLH12951.1"/>
    </source>
</evidence>
<accession>A0A7H9BSW2</accession>
<dbReference type="EMBL" id="CP058689">
    <property type="protein sequence ID" value="QLH12951.1"/>
    <property type="molecule type" value="Genomic_DNA"/>
</dbReference>
<organism evidence="1 2">
    <name type="scientific">Paracoccus pantotrophus</name>
    <name type="common">Thiosphaera pantotropha</name>
    <dbReference type="NCBI Taxonomy" id="82367"/>
    <lineage>
        <taxon>Bacteria</taxon>
        <taxon>Pseudomonadati</taxon>
        <taxon>Pseudomonadota</taxon>
        <taxon>Alphaproteobacteria</taxon>
        <taxon>Rhodobacterales</taxon>
        <taxon>Paracoccaceae</taxon>
        <taxon>Paracoccus</taxon>
    </lineage>
</organism>
<evidence type="ECO:0000313" key="2">
    <source>
        <dbReference type="Proteomes" id="UP000509322"/>
    </source>
</evidence>
<dbReference type="AlphaFoldDB" id="A0A7H9BSW2"/>
<dbReference type="Proteomes" id="UP000509322">
    <property type="component" value="Chromosome 1"/>
</dbReference>
<proteinExistence type="predicted"/>
<dbReference type="RefSeq" id="WP_024845797.1">
    <property type="nucleotide sequence ID" value="NZ_CP038206.1"/>
</dbReference>
<gene>
    <name evidence="1" type="ORF">HYQ43_01140</name>
</gene>
<sequence>MPWYAVHDAADHAARAEWRHKARKALADIRAERAAPGFAPLERPFHLRVFGDYAAEAVWLCDDEGCLAESAAALPVAASLAARCLLWADCYETHEDAWFDHNHVADWPAPPFNHYQAINLRGFFLACALKRALPDCRIEFLDEYRNLPWRDYTPDAQGEKPPHLIEITAETMHHEAASRRRKP</sequence>
<reference evidence="1 2" key="1">
    <citation type="submission" date="2020-07" db="EMBL/GenBank/DDBJ databases">
        <title>The complete genome of Paracoccus pantotrophus ACCC 10489.</title>
        <authorList>
            <person name="Si Y."/>
        </authorList>
    </citation>
    <scope>NUCLEOTIDE SEQUENCE [LARGE SCALE GENOMIC DNA]</scope>
    <source>
        <strain evidence="2">ACCC 10489</strain>
    </source>
</reference>